<keyword evidence="3" id="KW-0675">Receptor</keyword>
<feature type="chain" id="PRO_5011727738" evidence="2">
    <location>
        <begin position="21"/>
        <end position="321"/>
    </location>
</feature>
<dbReference type="SUPFAM" id="SSF53850">
    <property type="entry name" value="Periplasmic binding protein-like II"/>
    <property type="match status" value="1"/>
</dbReference>
<dbReference type="PIRSF" id="PIRSF017082">
    <property type="entry name" value="YflP"/>
    <property type="match status" value="1"/>
</dbReference>
<dbReference type="InterPro" id="IPR005064">
    <property type="entry name" value="BUG"/>
</dbReference>
<feature type="signal peptide" evidence="2">
    <location>
        <begin position="1"/>
        <end position="20"/>
    </location>
</feature>
<keyword evidence="2" id="KW-0732">Signal</keyword>
<dbReference type="RefSeq" id="WP_092955339.1">
    <property type="nucleotide sequence ID" value="NZ_FOSQ01000001.1"/>
</dbReference>
<dbReference type="Proteomes" id="UP000199473">
    <property type="component" value="Unassembled WGS sequence"/>
</dbReference>
<dbReference type="Gene3D" id="3.40.190.150">
    <property type="entry name" value="Bordetella uptake gene, domain 1"/>
    <property type="match status" value="1"/>
</dbReference>
<organism evidence="3 4">
    <name type="scientific">Falsiroseomonas stagni DSM 19981</name>
    <dbReference type="NCBI Taxonomy" id="1123062"/>
    <lineage>
        <taxon>Bacteria</taxon>
        <taxon>Pseudomonadati</taxon>
        <taxon>Pseudomonadota</taxon>
        <taxon>Alphaproteobacteria</taxon>
        <taxon>Acetobacterales</taxon>
        <taxon>Roseomonadaceae</taxon>
        <taxon>Falsiroseomonas</taxon>
    </lineage>
</organism>
<name>A0A1I3XUP5_9PROT</name>
<reference evidence="3 4" key="1">
    <citation type="submission" date="2016-10" db="EMBL/GenBank/DDBJ databases">
        <authorList>
            <person name="de Groot N.N."/>
        </authorList>
    </citation>
    <scope>NUCLEOTIDE SEQUENCE [LARGE SCALE GENOMIC DNA]</scope>
    <source>
        <strain evidence="3 4">DSM 19981</strain>
    </source>
</reference>
<gene>
    <name evidence="3" type="ORF">SAMN02745775_101632</name>
</gene>
<sequence length="321" mass="33401">MTHSITRAAFLSGLATLAMAAPARAQQRPLRLVLPYAPGGVVDTLGRVVGMALAETAGIAAVADNRPGAGGMIGTDHVAKSAPDGTTALVMDPAVVINPSLQANVPYDLFRDLTCVSIISSSPLVVVAAPNQPFRTMQELVAFGRTRPGALTFASAGVGTTPHLAGELLNLRTGINATHVPYRGIAAAMPDVMSGAVPFTFSSIAGARGLIADGRLRAIATTGTTRPSSLRDVPTLAESGFADFVVDLWLGVFVPSATPAATIASLHAALQTALRRPETATAFERAGAEVRFTTTAESERTLRSEYEMWRNLITTQRITAG</sequence>
<dbReference type="PANTHER" id="PTHR42928:SF5">
    <property type="entry name" value="BLR1237 PROTEIN"/>
    <property type="match status" value="1"/>
</dbReference>
<dbReference type="PANTHER" id="PTHR42928">
    <property type="entry name" value="TRICARBOXYLATE-BINDING PROTEIN"/>
    <property type="match status" value="1"/>
</dbReference>
<proteinExistence type="inferred from homology"/>
<comment type="similarity">
    <text evidence="1">Belongs to the UPF0065 (bug) family.</text>
</comment>
<dbReference type="STRING" id="1123062.SAMN02745775_101632"/>
<evidence type="ECO:0000313" key="4">
    <source>
        <dbReference type="Proteomes" id="UP000199473"/>
    </source>
</evidence>
<dbReference type="Gene3D" id="3.40.190.10">
    <property type="entry name" value="Periplasmic binding protein-like II"/>
    <property type="match status" value="1"/>
</dbReference>
<keyword evidence="4" id="KW-1185">Reference proteome</keyword>
<evidence type="ECO:0000256" key="1">
    <source>
        <dbReference type="ARBA" id="ARBA00006987"/>
    </source>
</evidence>
<dbReference type="EMBL" id="FOSQ01000001">
    <property type="protein sequence ID" value="SFK22781.1"/>
    <property type="molecule type" value="Genomic_DNA"/>
</dbReference>
<dbReference type="Pfam" id="PF03401">
    <property type="entry name" value="TctC"/>
    <property type="match status" value="1"/>
</dbReference>
<dbReference type="OrthoDB" id="9780943at2"/>
<protein>
    <submittedName>
        <fullName evidence="3">Tripartite-type tricarboxylate transporter, receptor component TctC</fullName>
    </submittedName>
</protein>
<evidence type="ECO:0000256" key="2">
    <source>
        <dbReference type="SAM" id="SignalP"/>
    </source>
</evidence>
<evidence type="ECO:0000313" key="3">
    <source>
        <dbReference type="EMBL" id="SFK22781.1"/>
    </source>
</evidence>
<dbReference type="InterPro" id="IPR042100">
    <property type="entry name" value="Bug_dom1"/>
</dbReference>
<accession>A0A1I3XUP5</accession>
<dbReference type="AlphaFoldDB" id="A0A1I3XUP5"/>